<name>A0A667HH70_LYNCA</name>
<dbReference type="PANTHER" id="PTHR23232:SF156">
    <property type="entry name" value="KRAB DOMAIN-CONTAINING PROTEIN"/>
    <property type="match status" value="1"/>
</dbReference>
<dbReference type="CDD" id="cd07765">
    <property type="entry name" value="KRAB_A-box"/>
    <property type="match status" value="1"/>
</dbReference>
<protein>
    <recommendedName>
        <fullName evidence="1">KRAB domain-containing protein</fullName>
    </recommendedName>
</protein>
<dbReference type="PANTHER" id="PTHR23232">
    <property type="entry name" value="KRAB DOMAIN C2H2 ZINC FINGER"/>
    <property type="match status" value="1"/>
</dbReference>
<evidence type="ECO:0000313" key="3">
    <source>
        <dbReference type="Proteomes" id="UP000472241"/>
    </source>
</evidence>
<dbReference type="PROSITE" id="PS50805">
    <property type="entry name" value="KRAB"/>
    <property type="match status" value="1"/>
</dbReference>
<reference evidence="2" key="2">
    <citation type="submission" date="2025-09" db="UniProtKB">
        <authorList>
            <consortium name="Ensembl"/>
        </authorList>
    </citation>
    <scope>IDENTIFICATION</scope>
</reference>
<organism evidence="2 3">
    <name type="scientific">Lynx canadensis</name>
    <name type="common">Canada lynx</name>
    <name type="synonym">Felis canadensis</name>
    <dbReference type="NCBI Taxonomy" id="61383"/>
    <lineage>
        <taxon>Eukaryota</taxon>
        <taxon>Metazoa</taxon>
        <taxon>Chordata</taxon>
        <taxon>Craniata</taxon>
        <taxon>Vertebrata</taxon>
        <taxon>Euteleostomi</taxon>
        <taxon>Mammalia</taxon>
        <taxon>Eutheria</taxon>
        <taxon>Laurasiatheria</taxon>
        <taxon>Carnivora</taxon>
        <taxon>Feliformia</taxon>
        <taxon>Felidae</taxon>
        <taxon>Felinae</taxon>
        <taxon>Lynx</taxon>
    </lineage>
</organism>
<sequence>MEPLAKFKETETFKDVAVVFTEEELVLLDKAQIHLYQDVMLENFRNIVSVGEDNNPLVFQLEHKGKLWPLERKPEGCADKIPEVSEC</sequence>
<dbReference type="SMART" id="SM00349">
    <property type="entry name" value="KRAB"/>
    <property type="match status" value="1"/>
</dbReference>
<dbReference type="InterPro" id="IPR050169">
    <property type="entry name" value="Krueppel_C2H2_ZnF"/>
</dbReference>
<dbReference type="InterPro" id="IPR036051">
    <property type="entry name" value="KRAB_dom_sf"/>
</dbReference>
<dbReference type="Pfam" id="PF01352">
    <property type="entry name" value="KRAB"/>
    <property type="match status" value="1"/>
</dbReference>
<dbReference type="AlphaFoldDB" id="A0A667HH70"/>
<keyword evidence="3" id="KW-1185">Reference proteome</keyword>
<proteinExistence type="predicted"/>
<dbReference type="GO" id="GO:0006355">
    <property type="term" value="P:regulation of DNA-templated transcription"/>
    <property type="evidence" value="ECO:0007669"/>
    <property type="project" value="InterPro"/>
</dbReference>
<evidence type="ECO:0000313" key="2">
    <source>
        <dbReference type="Ensembl" id="ENSLCNP00005026243.1"/>
    </source>
</evidence>
<accession>A0A667HH70</accession>
<dbReference type="Ensembl" id="ENSLCNT00005029322.1">
    <property type="protein sequence ID" value="ENSLCNP00005026243.1"/>
    <property type="gene ID" value="ENSLCNG00005017074.1"/>
</dbReference>
<feature type="domain" description="KRAB" evidence="1">
    <location>
        <begin position="11"/>
        <end position="80"/>
    </location>
</feature>
<dbReference type="SUPFAM" id="SSF109640">
    <property type="entry name" value="KRAB domain (Kruppel-associated box)"/>
    <property type="match status" value="1"/>
</dbReference>
<evidence type="ECO:0000259" key="1">
    <source>
        <dbReference type="PROSITE" id="PS50805"/>
    </source>
</evidence>
<dbReference type="InterPro" id="IPR001909">
    <property type="entry name" value="KRAB"/>
</dbReference>
<dbReference type="Gene3D" id="6.10.140.140">
    <property type="match status" value="1"/>
</dbReference>
<dbReference type="Proteomes" id="UP000472241">
    <property type="component" value="Unplaced"/>
</dbReference>
<reference evidence="2" key="1">
    <citation type="submission" date="2025-08" db="UniProtKB">
        <authorList>
            <consortium name="Ensembl"/>
        </authorList>
    </citation>
    <scope>IDENTIFICATION</scope>
</reference>